<evidence type="ECO:0000313" key="2">
    <source>
        <dbReference type="Proteomes" id="UP000805649"/>
    </source>
</evidence>
<dbReference type="EMBL" id="VUJX02000009">
    <property type="protein sequence ID" value="KAL0931730.1"/>
    <property type="molecule type" value="Genomic_DNA"/>
</dbReference>
<accession>A0ACC3YIJ9</accession>
<sequence>MTAVATPRASTPRPKAPATVSFANETASASPSPIPGAERSRPPIQSNPSNRRSARSVPTDFLSDKATAAFIRRVLCSQHLSDKGRTTPPPIEELLPPLTSRNDVDLQLYALIAVILREYVQAWYSKITPDEAFVEEIVHIIAHCTRALEQRLRKVDLESLLFDEIPDLLDRHILAYRAAHEPVARPPTEIDPRVVYHALCPIAPLSPIPRSEDPEATTKQQENEALYRQLLVQGVLAILLPTEDLENDCLTSLVGQIFSELIIGNVLVNRLSQPWLIYELFIIITRVLERTPLEPVEEGVAEAMQSSSAAPLARRSWSIQEAFWSFVHWFFLAFAMIRFFVTTVAMSSSLPPRSANASNEKHEVTGQISVSMTPKALAASDETQPVKTPIVAFKLWTCISDLIEMDARMPWLSGTLSMIQLGAMDGPGCLAGLNGPLDRCPNLGTRGVPWRSGLEAQRHPTYHPPQHGNCHTITGKSRSLVQENPAATCRSEYTLEKILCSWLIQARRAVPFSKSEVNPVTDMRALAALRAKYRLISHTIHQRILDAAYLPTLLRSIRAALFPNNAPGISTLVAPSSDEELRALRRRCASALLARIPSWLSKLYLGGRGLGLRWRSGPDSKTAGPGPGPNEDDTAGGGSRDSSAEAVATATIDCDGPGDDSGTKSHLDANDGEEEDQRRMLSEIEEGILDVFSDEYCNKHFVYGLLELVLTRLMPELAEKGVVELLEERLSL</sequence>
<gene>
    <name evidence="1" type="ORF">CTRU02_212683</name>
</gene>
<comment type="caution">
    <text evidence="1">The sequence shown here is derived from an EMBL/GenBank/DDBJ whole genome shotgun (WGS) entry which is preliminary data.</text>
</comment>
<keyword evidence="2" id="KW-1185">Reference proteome</keyword>
<organism evidence="1 2">
    <name type="scientific">Colletotrichum truncatum</name>
    <name type="common">Anthracnose fungus</name>
    <name type="synonym">Colletotrichum capsici</name>
    <dbReference type="NCBI Taxonomy" id="5467"/>
    <lineage>
        <taxon>Eukaryota</taxon>
        <taxon>Fungi</taxon>
        <taxon>Dikarya</taxon>
        <taxon>Ascomycota</taxon>
        <taxon>Pezizomycotina</taxon>
        <taxon>Sordariomycetes</taxon>
        <taxon>Hypocreomycetidae</taxon>
        <taxon>Glomerellales</taxon>
        <taxon>Glomerellaceae</taxon>
        <taxon>Colletotrichum</taxon>
        <taxon>Colletotrichum truncatum species complex</taxon>
    </lineage>
</organism>
<evidence type="ECO:0000313" key="1">
    <source>
        <dbReference type="EMBL" id="KAL0931730.1"/>
    </source>
</evidence>
<name>A0ACC3YIJ9_COLTU</name>
<proteinExistence type="predicted"/>
<protein>
    <submittedName>
        <fullName evidence="1">PXA domain-containing protein</fullName>
    </submittedName>
</protein>
<reference evidence="1 2" key="1">
    <citation type="journal article" date="2020" name="Phytopathology">
        <title>Genome Sequence Resources of Colletotrichum truncatum, C. plurivorum, C. musicola, and C. sojae: Four Species Pathogenic to Soybean (Glycine max).</title>
        <authorList>
            <person name="Rogerio F."/>
            <person name="Boufleur T.R."/>
            <person name="Ciampi-Guillardi M."/>
            <person name="Sukno S.A."/>
            <person name="Thon M.R."/>
            <person name="Massola Junior N.S."/>
            <person name="Baroncelli R."/>
        </authorList>
    </citation>
    <scope>NUCLEOTIDE SEQUENCE [LARGE SCALE GENOMIC DNA]</scope>
    <source>
        <strain evidence="1 2">CMES1059</strain>
    </source>
</reference>
<dbReference type="Proteomes" id="UP000805649">
    <property type="component" value="Unassembled WGS sequence"/>
</dbReference>